<dbReference type="AlphaFoldDB" id="L1LF27"/>
<dbReference type="GeneID" id="15803253"/>
<accession>L1LF27</accession>
<reference evidence="2 3" key="1">
    <citation type="journal article" date="2012" name="BMC Genomics">
        <title>Comparative genomic analysis and phylogenetic position of Theileria equi.</title>
        <authorList>
            <person name="Kappmeyer L.S."/>
            <person name="Thiagarajan M."/>
            <person name="Herndon D.R."/>
            <person name="Ramsay J.D."/>
            <person name="Caler E."/>
            <person name="Djikeng A."/>
            <person name="Gillespie J.J."/>
            <person name="Lau A.O."/>
            <person name="Roalson E.H."/>
            <person name="Silva J.C."/>
            <person name="Silva M.G."/>
            <person name="Suarez C.E."/>
            <person name="Ueti M.W."/>
            <person name="Nene V.M."/>
            <person name="Mealey R.H."/>
            <person name="Knowles D.P."/>
            <person name="Brayton K.A."/>
        </authorList>
    </citation>
    <scope>NUCLEOTIDE SEQUENCE [LARGE SCALE GENOMIC DNA]</scope>
    <source>
        <strain evidence="2 3">WA</strain>
    </source>
</reference>
<organism evidence="2 3">
    <name type="scientific">Theileria equi strain WA</name>
    <dbReference type="NCBI Taxonomy" id="1537102"/>
    <lineage>
        <taxon>Eukaryota</taxon>
        <taxon>Sar</taxon>
        <taxon>Alveolata</taxon>
        <taxon>Apicomplexa</taxon>
        <taxon>Aconoidasida</taxon>
        <taxon>Piroplasmida</taxon>
        <taxon>Theileriidae</taxon>
        <taxon>Theileria</taxon>
    </lineage>
</organism>
<dbReference type="RefSeq" id="XP_004833341.1">
    <property type="nucleotide sequence ID" value="XM_004833284.1"/>
</dbReference>
<proteinExistence type="predicted"/>
<dbReference type="VEuPathDB" id="PiroplasmaDB:BEWA_039270"/>
<dbReference type="EMBL" id="ACOU01000002">
    <property type="protein sequence ID" value="EKX73889.1"/>
    <property type="molecule type" value="Genomic_DNA"/>
</dbReference>
<keyword evidence="3" id="KW-1185">Reference proteome</keyword>
<comment type="caution">
    <text evidence="2">The sequence shown here is derived from an EMBL/GenBank/DDBJ whole genome shotgun (WGS) entry which is preliminary data.</text>
</comment>
<dbReference type="Proteomes" id="UP000031512">
    <property type="component" value="Unassembled WGS sequence"/>
</dbReference>
<feature type="signal peptide" evidence="1">
    <location>
        <begin position="1"/>
        <end position="24"/>
    </location>
</feature>
<keyword evidence="1" id="KW-0732">Signal</keyword>
<evidence type="ECO:0000256" key="1">
    <source>
        <dbReference type="SAM" id="SignalP"/>
    </source>
</evidence>
<feature type="chain" id="PRO_5003952677" evidence="1">
    <location>
        <begin position="25"/>
        <end position="274"/>
    </location>
</feature>
<gene>
    <name evidence="2" type="ORF">BEWA_039270</name>
</gene>
<dbReference type="KEGG" id="beq:BEWA_039270"/>
<sequence>MAQTVPVSLLVISLTVLLFDHAVARPIRMLDLDVSMRHAGKIVTLSSKRIPGGIYYTIWSKYKDHYTIGSVHDAGEMLVERDANATSRQVITELREDGTKYVVVSTTKNTQCAKGKTVKTKIIEEFIKRPTYFRYVKIFRVPLDVDLLTQESNHYINVELVVDWGKYKRGVANGTAPMDRPENLETLPMKFTVQEDMQDDAVIGRVTFGDYVIDDETEGLIERSVVWKKGIEDPRITVISKYAYGVEKIVNYKLGNEGFNVYTSEEKSIDLSRA</sequence>
<name>L1LF27_THEEQ</name>
<evidence type="ECO:0000313" key="2">
    <source>
        <dbReference type="EMBL" id="EKX73889.1"/>
    </source>
</evidence>
<evidence type="ECO:0000313" key="3">
    <source>
        <dbReference type="Proteomes" id="UP000031512"/>
    </source>
</evidence>
<protein>
    <submittedName>
        <fullName evidence="2">Signal peptide containing protein</fullName>
    </submittedName>
</protein>